<reference evidence="9 10" key="1">
    <citation type="journal article" date="2019" name="Int. J. Syst. Evol. Microbiol.">
        <title>The Global Catalogue of Microorganisms (GCM) 10K type strain sequencing project: providing services to taxonomists for standard genome sequencing and annotation.</title>
        <authorList>
            <consortium name="The Broad Institute Genomics Platform"/>
            <consortium name="The Broad Institute Genome Sequencing Center for Infectious Disease"/>
            <person name="Wu L."/>
            <person name="Ma J."/>
        </authorList>
    </citation>
    <scope>NUCLEOTIDE SEQUENCE [LARGE SCALE GENOMIC DNA]</scope>
    <source>
        <strain evidence="9 10">JCM 6833</strain>
    </source>
</reference>
<dbReference type="Proteomes" id="UP001501509">
    <property type="component" value="Unassembled WGS sequence"/>
</dbReference>
<evidence type="ECO:0000256" key="3">
    <source>
        <dbReference type="ARBA" id="ARBA00023125"/>
    </source>
</evidence>
<dbReference type="CDD" id="cd17535">
    <property type="entry name" value="REC_NarL-like"/>
    <property type="match status" value="1"/>
</dbReference>
<dbReference type="PRINTS" id="PR00038">
    <property type="entry name" value="HTHLUXR"/>
</dbReference>
<comment type="caution">
    <text evidence="9">The sequence shown here is derived from an EMBL/GenBank/DDBJ whole genome shotgun (WGS) entry which is preliminary data.</text>
</comment>
<dbReference type="InterPro" id="IPR016032">
    <property type="entry name" value="Sig_transdc_resp-reg_C-effctor"/>
</dbReference>
<dbReference type="PANTHER" id="PTHR43214:SF24">
    <property type="entry name" value="TRANSCRIPTIONAL REGULATORY PROTEIN NARL-RELATED"/>
    <property type="match status" value="1"/>
</dbReference>
<feature type="domain" description="Response regulatory" evidence="8">
    <location>
        <begin position="53"/>
        <end position="166"/>
    </location>
</feature>
<dbReference type="InterPro" id="IPR011006">
    <property type="entry name" value="CheY-like_superfamily"/>
</dbReference>
<dbReference type="SUPFAM" id="SSF52172">
    <property type="entry name" value="CheY-like"/>
    <property type="match status" value="1"/>
</dbReference>
<keyword evidence="1 5" id="KW-0597">Phosphoprotein</keyword>
<dbReference type="SUPFAM" id="SSF46894">
    <property type="entry name" value="C-terminal effector domain of the bipartite response regulators"/>
    <property type="match status" value="1"/>
</dbReference>
<feature type="modified residue" description="4-aspartylphosphate" evidence="5">
    <location>
        <position position="104"/>
    </location>
</feature>
<dbReference type="InterPro" id="IPR001789">
    <property type="entry name" value="Sig_transdc_resp-reg_receiver"/>
</dbReference>
<dbReference type="EMBL" id="BAAATD010000001">
    <property type="protein sequence ID" value="GAA2574342.1"/>
    <property type="molecule type" value="Genomic_DNA"/>
</dbReference>
<evidence type="ECO:0000256" key="4">
    <source>
        <dbReference type="ARBA" id="ARBA00023163"/>
    </source>
</evidence>
<dbReference type="SMART" id="SM00421">
    <property type="entry name" value="HTH_LUXR"/>
    <property type="match status" value="1"/>
</dbReference>
<dbReference type="InterPro" id="IPR058245">
    <property type="entry name" value="NreC/VraR/RcsB-like_REC"/>
</dbReference>
<dbReference type="Pfam" id="PF00072">
    <property type="entry name" value="Response_reg"/>
    <property type="match status" value="1"/>
</dbReference>
<organism evidence="9 10">
    <name type="scientific">Actinomadura fulvescens</name>
    <dbReference type="NCBI Taxonomy" id="46160"/>
    <lineage>
        <taxon>Bacteria</taxon>
        <taxon>Bacillati</taxon>
        <taxon>Actinomycetota</taxon>
        <taxon>Actinomycetes</taxon>
        <taxon>Streptosporangiales</taxon>
        <taxon>Thermomonosporaceae</taxon>
        <taxon>Actinomadura</taxon>
    </lineage>
</organism>
<evidence type="ECO:0000259" key="8">
    <source>
        <dbReference type="PROSITE" id="PS50110"/>
    </source>
</evidence>
<evidence type="ECO:0000256" key="2">
    <source>
        <dbReference type="ARBA" id="ARBA00023015"/>
    </source>
</evidence>
<feature type="region of interest" description="Disordered" evidence="6">
    <location>
        <begin position="1"/>
        <end position="48"/>
    </location>
</feature>
<feature type="compositionally biased region" description="Low complexity" evidence="6">
    <location>
        <begin position="24"/>
        <end position="39"/>
    </location>
</feature>
<keyword evidence="2" id="KW-0805">Transcription regulation</keyword>
<dbReference type="Gene3D" id="3.40.50.2300">
    <property type="match status" value="1"/>
</dbReference>
<dbReference type="PROSITE" id="PS00622">
    <property type="entry name" value="HTH_LUXR_1"/>
    <property type="match status" value="1"/>
</dbReference>
<keyword evidence="3" id="KW-0238">DNA-binding</keyword>
<dbReference type="PANTHER" id="PTHR43214">
    <property type="entry name" value="TWO-COMPONENT RESPONSE REGULATOR"/>
    <property type="match status" value="1"/>
</dbReference>
<keyword evidence="10" id="KW-1185">Reference proteome</keyword>
<dbReference type="SMART" id="SM00448">
    <property type="entry name" value="REC"/>
    <property type="match status" value="1"/>
</dbReference>
<evidence type="ECO:0000313" key="10">
    <source>
        <dbReference type="Proteomes" id="UP001501509"/>
    </source>
</evidence>
<dbReference type="InterPro" id="IPR000792">
    <property type="entry name" value="Tscrpt_reg_LuxR_C"/>
</dbReference>
<keyword evidence="4" id="KW-0804">Transcription</keyword>
<evidence type="ECO:0000259" key="7">
    <source>
        <dbReference type="PROSITE" id="PS50043"/>
    </source>
</evidence>
<dbReference type="PROSITE" id="PS50043">
    <property type="entry name" value="HTH_LUXR_2"/>
    <property type="match status" value="1"/>
</dbReference>
<evidence type="ECO:0000256" key="6">
    <source>
        <dbReference type="SAM" id="MobiDB-lite"/>
    </source>
</evidence>
<evidence type="ECO:0000256" key="5">
    <source>
        <dbReference type="PROSITE-ProRule" id="PRU00169"/>
    </source>
</evidence>
<gene>
    <name evidence="9" type="ORF">GCM10010411_02730</name>
</gene>
<dbReference type="RefSeq" id="WP_344536867.1">
    <property type="nucleotide sequence ID" value="NZ_BAAATD010000001.1"/>
</dbReference>
<sequence>MNGHPAFPGGPSPNESAPSGGGDPAADGGEPEGGAARPAAGGGAGSGPGGRYRVLVVDDNQFIRSGLVMALETSDDIEVVGEAGDGGQAIDMARRLLPDVTLLDVRMPHVDGVDAVEVLSTLSRVIMLTQVEDPDVVLTAVRRGAVGYLVHNTFTIEELAAAIRETVLHRAHPLSQVASAALIEATRAGQAGPPPADPAGHRSRFGLSAREIEVMDLIIQGHANSDIAAKLFLTEKTVKNYINRIYAKLGVPNRATAIVTWLGMPPGG</sequence>
<dbReference type="PROSITE" id="PS50110">
    <property type="entry name" value="RESPONSE_REGULATORY"/>
    <property type="match status" value="1"/>
</dbReference>
<dbReference type="InterPro" id="IPR039420">
    <property type="entry name" value="WalR-like"/>
</dbReference>
<evidence type="ECO:0000256" key="1">
    <source>
        <dbReference type="ARBA" id="ARBA00022553"/>
    </source>
</evidence>
<dbReference type="CDD" id="cd06170">
    <property type="entry name" value="LuxR_C_like"/>
    <property type="match status" value="1"/>
</dbReference>
<accession>A0ABN3PDK3</accession>
<evidence type="ECO:0000313" key="9">
    <source>
        <dbReference type="EMBL" id="GAA2574342.1"/>
    </source>
</evidence>
<feature type="domain" description="HTH luxR-type" evidence="7">
    <location>
        <begin position="200"/>
        <end position="265"/>
    </location>
</feature>
<dbReference type="Pfam" id="PF00196">
    <property type="entry name" value="GerE"/>
    <property type="match status" value="1"/>
</dbReference>
<name>A0ABN3PDK3_9ACTN</name>
<proteinExistence type="predicted"/>
<protein>
    <submittedName>
        <fullName evidence="9">Response regulator transcription factor</fullName>
    </submittedName>
</protein>